<dbReference type="SUPFAM" id="SSF52172">
    <property type="entry name" value="CheY-like"/>
    <property type="match status" value="1"/>
</dbReference>
<accession>A0AAE9I1P6</accession>
<keyword evidence="6" id="KW-1185">Reference proteome</keyword>
<dbReference type="PANTHER" id="PTHR44591">
    <property type="entry name" value="STRESS RESPONSE REGULATOR PROTEIN 1"/>
    <property type="match status" value="1"/>
</dbReference>
<keyword evidence="1 2" id="KW-0597">Phosphoprotein</keyword>
<dbReference type="InterPro" id="IPR011006">
    <property type="entry name" value="CheY-like_superfamily"/>
</dbReference>
<dbReference type="SMART" id="SM00448">
    <property type="entry name" value="REC"/>
    <property type="match status" value="1"/>
</dbReference>
<dbReference type="Pfam" id="PF00072">
    <property type="entry name" value="Response_reg"/>
    <property type="match status" value="1"/>
</dbReference>
<evidence type="ECO:0000313" key="6">
    <source>
        <dbReference type="Proteomes" id="UP000318943"/>
    </source>
</evidence>
<reference evidence="4 6" key="1">
    <citation type="submission" date="2019-05" db="EMBL/GenBank/DDBJ databases">
        <title>Whole genome sequence analysis of Cupriavidus campinensis S14E4C strain.</title>
        <authorList>
            <person name="Abbaszade G."/>
            <person name="Szabo A."/>
            <person name="Toumi M."/>
            <person name="Toth E."/>
        </authorList>
    </citation>
    <scope>NUCLEOTIDE SEQUENCE [LARGE SCALE GENOMIC DNA]</scope>
    <source>
        <strain evidence="4 6">S14E4C</strain>
    </source>
</reference>
<evidence type="ECO:0000313" key="5">
    <source>
        <dbReference type="EMBL" id="URF04820.1"/>
    </source>
</evidence>
<dbReference type="Proteomes" id="UP001056132">
    <property type="component" value="Chromosome 1"/>
</dbReference>
<evidence type="ECO:0000313" key="4">
    <source>
        <dbReference type="EMBL" id="TSP13038.1"/>
    </source>
</evidence>
<dbReference type="PANTHER" id="PTHR44591:SF25">
    <property type="entry name" value="CHEMOTAXIS TWO-COMPONENT RESPONSE REGULATOR"/>
    <property type="match status" value="1"/>
</dbReference>
<protein>
    <submittedName>
        <fullName evidence="5">Response regulator</fullName>
    </submittedName>
</protein>
<name>A0AAE9I1P6_9BURK</name>
<evidence type="ECO:0000313" key="7">
    <source>
        <dbReference type="Proteomes" id="UP001056132"/>
    </source>
</evidence>
<dbReference type="Gene3D" id="3.40.50.2300">
    <property type="match status" value="1"/>
</dbReference>
<dbReference type="InterPro" id="IPR050595">
    <property type="entry name" value="Bact_response_regulator"/>
</dbReference>
<dbReference type="RefSeq" id="WP_144197332.1">
    <property type="nucleotide sequence ID" value="NZ_CAJPVH010000048.1"/>
</dbReference>
<dbReference type="GO" id="GO:0000160">
    <property type="term" value="P:phosphorelay signal transduction system"/>
    <property type="evidence" value="ECO:0007669"/>
    <property type="project" value="InterPro"/>
</dbReference>
<evidence type="ECO:0000256" key="1">
    <source>
        <dbReference type="ARBA" id="ARBA00022553"/>
    </source>
</evidence>
<proteinExistence type="predicted"/>
<dbReference type="InterPro" id="IPR001789">
    <property type="entry name" value="Sig_transdc_resp-reg_receiver"/>
</dbReference>
<dbReference type="EMBL" id="VCIZ01000004">
    <property type="protein sequence ID" value="TSP13038.1"/>
    <property type="molecule type" value="Genomic_DNA"/>
</dbReference>
<evidence type="ECO:0000256" key="2">
    <source>
        <dbReference type="PROSITE-ProRule" id="PRU00169"/>
    </source>
</evidence>
<feature type="modified residue" description="4-aspartylphosphate" evidence="2">
    <location>
        <position position="55"/>
    </location>
</feature>
<organism evidence="5 7">
    <name type="scientific">Cupriavidus campinensis</name>
    <dbReference type="NCBI Taxonomy" id="151783"/>
    <lineage>
        <taxon>Bacteria</taxon>
        <taxon>Pseudomonadati</taxon>
        <taxon>Pseudomonadota</taxon>
        <taxon>Betaproteobacteria</taxon>
        <taxon>Burkholderiales</taxon>
        <taxon>Burkholderiaceae</taxon>
        <taxon>Cupriavidus</taxon>
    </lineage>
</organism>
<reference evidence="5" key="3">
    <citation type="submission" date="2022-05" db="EMBL/GenBank/DDBJ databases">
        <authorList>
            <person name="Kunte H.-J."/>
        </authorList>
    </citation>
    <scope>NUCLEOTIDE SEQUENCE</scope>
    <source>
        <strain evidence="5">G5</strain>
    </source>
</reference>
<evidence type="ECO:0000259" key="3">
    <source>
        <dbReference type="PROSITE" id="PS50110"/>
    </source>
</evidence>
<dbReference type="EMBL" id="CP097330">
    <property type="protein sequence ID" value="URF04820.1"/>
    <property type="molecule type" value="Genomic_DNA"/>
</dbReference>
<dbReference type="AlphaFoldDB" id="A0AAE9I1P6"/>
<dbReference type="PROSITE" id="PS50110">
    <property type="entry name" value="RESPONSE_REGULATORY"/>
    <property type="match status" value="1"/>
</dbReference>
<dbReference type="KEGG" id="ccam:M5D45_02940"/>
<gene>
    <name evidence="4" type="ORF">FGG12_09010</name>
    <name evidence="5" type="ORF">M5D45_02940</name>
</gene>
<sequence>MSSDQIVSIVDDEEAVRLATESLVRSFGRQTRLFASAEEFLQSDLLAVTACLISDVMMPGMSGVAMHERILSLGHAPPTIFITAFPTADLKARAAENGALAVLDKPVDPDAIAHWLSVALDLPS</sequence>
<dbReference type="Proteomes" id="UP000318943">
    <property type="component" value="Unassembled WGS sequence"/>
</dbReference>
<reference evidence="5" key="2">
    <citation type="journal article" date="2022" name="Microbiol. Resour. Announc.">
        <title>Genome Sequence of Cupriavidus campinensis Strain G5, a Member of a Bacterial Consortium Capable of Polyethylene Degradation.</title>
        <authorList>
            <person name="Schneider B."/>
            <person name="Pfeiffer F."/>
            <person name="Dyall-Smith M."/>
            <person name="Kunte H.J."/>
        </authorList>
    </citation>
    <scope>NUCLEOTIDE SEQUENCE</scope>
    <source>
        <strain evidence="5">G5</strain>
    </source>
</reference>
<feature type="domain" description="Response regulatory" evidence="3">
    <location>
        <begin position="6"/>
        <end position="120"/>
    </location>
</feature>